<organism evidence="2 3">
    <name type="scientific">Austropuccinia psidii MF-1</name>
    <dbReference type="NCBI Taxonomy" id="1389203"/>
    <lineage>
        <taxon>Eukaryota</taxon>
        <taxon>Fungi</taxon>
        <taxon>Dikarya</taxon>
        <taxon>Basidiomycota</taxon>
        <taxon>Pucciniomycotina</taxon>
        <taxon>Pucciniomycetes</taxon>
        <taxon>Pucciniales</taxon>
        <taxon>Sphaerophragmiaceae</taxon>
        <taxon>Austropuccinia</taxon>
    </lineage>
</organism>
<evidence type="ECO:0000256" key="1">
    <source>
        <dbReference type="SAM" id="MobiDB-lite"/>
    </source>
</evidence>
<sequence length="133" mass="15929">MDHGEQQGQPRSTMERTCSRHPEHMFQRDTIQRHNDSHQRLEYQQAVQTSRGKGSQDKEESSLYLNHRRTNKLDREYFDSLRLTRSKPIRLQSGFTPVRHQYISDQESPFFAIPHSFQEETRIKGEKQELFQP</sequence>
<gene>
    <name evidence="2" type="ORF">O181_106568</name>
</gene>
<evidence type="ECO:0000313" key="3">
    <source>
        <dbReference type="Proteomes" id="UP000765509"/>
    </source>
</evidence>
<name>A0A9Q3PM35_9BASI</name>
<accession>A0A9Q3PM35</accession>
<keyword evidence="3" id="KW-1185">Reference proteome</keyword>
<reference evidence="2" key="1">
    <citation type="submission" date="2021-03" db="EMBL/GenBank/DDBJ databases">
        <title>Draft genome sequence of rust myrtle Austropuccinia psidii MF-1, a brazilian biotype.</title>
        <authorList>
            <person name="Quecine M.C."/>
            <person name="Pachon D.M.R."/>
            <person name="Bonatelli M.L."/>
            <person name="Correr F.H."/>
            <person name="Franceschini L.M."/>
            <person name="Leite T.F."/>
            <person name="Margarido G.R.A."/>
            <person name="Almeida C.A."/>
            <person name="Ferrarezi J.A."/>
            <person name="Labate C.A."/>
        </authorList>
    </citation>
    <scope>NUCLEOTIDE SEQUENCE</scope>
    <source>
        <strain evidence="2">MF-1</strain>
    </source>
</reference>
<proteinExistence type="predicted"/>
<dbReference type="Proteomes" id="UP000765509">
    <property type="component" value="Unassembled WGS sequence"/>
</dbReference>
<feature type="compositionally biased region" description="Basic and acidic residues" evidence="1">
    <location>
        <begin position="13"/>
        <end position="41"/>
    </location>
</feature>
<dbReference type="AlphaFoldDB" id="A0A9Q3PM35"/>
<protein>
    <submittedName>
        <fullName evidence="2">Uncharacterized protein</fullName>
    </submittedName>
</protein>
<dbReference type="EMBL" id="AVOT02079803">
    <property type="protein sequence ID" value="MBW0566853.1"/>
    <property type="molecule type" value="Genomic_DNA"/>
</dbReference>
<feature type="region of interest" description="Disordered" evidence="1">
    <location>
        <begin position="1"/>
        <end position="67"/>
    </location>
</feature>
<evidence type="ECO:0000313" key="2">
    <source>
        <dbReference type="EMBL" id="MBW0566853.1"/>
    </source>
</evidence>
<feature type="compositionally biased region" description="Polar residues" evidence="1">
    <location>
        <begin position="1"/>
        <end position="12"/>
    </location>
</feature>
<comment type="caution">
    <text evidence="2">The sequence shown here is derived from an EMBL/GenBank/DDBJ whole genome shotgun (WGS) entry which is preliminary data.</text>
</comment>